<organism evidence="1 2">
    <name type="scientific">Novosphingobium malaysiense</name>
    <dbReference type="NCBI Taxonomy" id="1348853"/>
    <lineage>
        <taxon>Bacteria</taxon>
        <taxon>Pseudomonadati</taxon>
        <taxon>Pseudomonadota</taxon>
        <taxon>Alphaproteobacteria</taxon>
        <taxon>Sphingomonadales</taxon>
        <taxon>Sphingomonadaceae</taxon>
        <taxon>Novosphingobium</taxon>
    </lineage>
</organism>
<proteinExistence type="predicted"/>
<keyword evidence="2" id="KW-1185">Reference proteome</keyword>
<accession>A0A0B1ZM77</accession>
<dbReference type="Proteomes" id="UP000031057">
    <property type="component" value="Unassembled WGS sequence"/>
</dbReference>
<comment type="caution">
    <text evidence="1">The sequence shown here is derived from an EMBL/GenBank/DDBJ whole genome shotgun (WGS) entry which is preliminary data.</text>
</comment>
<protein>
    <submittedName>
        <fullName evidence="1">Uncharacterized protein</fullName>
    </submittedName>
</protein>
<gene>
    <name evidence="1" type="ORF">LK12_17495</name>
</gene>
<sequence>MLIPGAIDLLFERLVLRAGCNHRTKAIRKLPIRAKRGHQPIKNRGIARAGNSACLISGDHAIHERF</sequence>
<reference evidence="1 2" key="1">
    <citation type="submission" date="2014-10" db="EMBL/GenBank/DDBJ databases">
        <title>Genome sequence of Novosphingobium malaysiense MUSC 273(T).</title>
        <authorList>
            <person name="Lee L.-H."/>
        </authorList>
    </citation>
    <scope>NUCLEOTIDE SEQUENCE [LARGE SCALE GENOMIC DNA]</scope>
    <source>
        <strain evidence="1 2">MUSC 273</strain>
    </source>
</reference>
<evidence type="ECO:0000313" key="1">
    <source>
        <dbReference type="EMBL" id="KHK90385.1"/>
    </source>
</evidence>
<dbReference type="EMBL" id="JTDI01000005">
    <property type="protein sequence ID" value="KHK90385.1"/>
    <property type="molecule type" value="Genomic_DNA"/>
</dbReference>
<dbReference type="AlphaFoldDB" id="A0A0B1ZM77"/>
<evidence type="ECO:0000313" key="2">
    <source>
        <dbReference type="Proteomes" id="UP000031057"/>
    </source>
</evidence>
<name>A0A0B1ZM77_9SPHN</name>